<evidence type="ECO:0000313" key="1">
    <source>
        <dbReference type="Proteomes" id="UP000887580"/>
    </source>
</evidence>
<evidence type="ECO:0000313" key="2">
    <source>
        <dbReference type="WBParaSite" id="PS1159_v2.g15419.t1"/>
    </source>
</evidence>
<accession>A0AC35F9W2</accession>
<reference evidence="2" key="1">
    <citation type="submission" date="2022-11" db="UniProtKB">
        <authorList>
            <consortium name="WormBaseParasite"/>
        </authorList>
    </citation>
    <scope>IDENTIFICATION</scope>
</reference>
<protein>
    <submittedName>
        <fullName evidence="2">Phorbol-ester/DAG-type domain-containing protein</fullName>
    </submittedName>
</protein>
<sequence length="134" mass="13584">MLIIKCCGLNYHKRCASKIPNNCNGCRQRRPSAIPLSPRNSVGLQNTQLISTASTGPLLPSESGGAGSLPRGSFSSGIGSIATTFTGISSSGTPTSANASTGLAHPKTTPDILVTGEQHDDGDPIGGNVSFNCG</sequence>
<name>A0AC35F9W2_9BILA</name>
<dbReference type="Proteomes" id="UP000887580">
    <property type="component" value="Unplaced"/>
</dbReference>
<proteinExistence type="predicted"/>
<dbReference type="WBParaSite" id="PS1159_v2.g15419.t1">
    <property type="protein sequence ID" value="PS1159_v2.g15419.t1"/>
    <property type="gene ID" value="PS1159_v2.g15419"/>
</dbReference>
<organism evidence="1 2">
    <name type="scientific">Panagrolaimus sp. PS1159</name>
    <dbReference type="NCBI Taxonomy" id="55785"/>
    <lineage>
        <taxon>Eukaryota</taxon>
        <taxon>Metazoa</taxon>
        <taxon>Ecdysozoa</taxon>
        <taxon>Nematoda</taxon>
        <taxon>Chromadorea</taxon>
        <taxon>Rhabditida</taxon>
        <taxon>Tylenchina</taxon>
        <taxon>Panagrolaimomorpha</taxon>
        <taxon>Panagrolaimoidea</taxon>
        <taxon>Panagrolaimidae</taxon>
        <taxon>Panagrolaimus</taxon>
    </lineage>
</organism>